<evidence type="ECO:0000313" key="2">
    <source>
        <dbReference type="EMBL" id="KAF3568676.1"/>
    </source>
</evidence>
<evidence type="ECO:0000313" key="3">
    <source>
        <dbReference type="Proteomes" id="UP000266723"/>
    </source>
</evidence>
<feature type="region of interest" description="Disordered" evidence="1">
    <location>
        <begin position="70"/>
        <end position="108"/>
    </location>
</feature>
<evidence type="ECO:0000256" key="1">
    <source>
        <dbReference type="SAM" id="MobiDB-lite"/>
    </source>
</evidence>
<proteinExistence type="predicted"/>
<dbReference type="EMBL" id="QGKV02000759">
    <property type="protein sequence ID" value="KAF3568676.1"/>
    <property type="molecule type" value="Genomic_DNA"/>
</dbReference>
<gene>
    <name evidence="2" type="ORF">DY000_02015865</name>
</gene>
<sequence length="176" mass="20664">MDDRSLRSDRAMARTWSLRSDRAEHVFGRCVAILFELLSDDSRFLRKAFRKEETISKKCLSRKETRKTLISQRSQISANTTRQTIRTRNENSNEIRNRKREQDSSYSESAFERLQQELGRYVARARSLRSDRVSTRARSLRSDQGEWTFGRYVANEPWLKLGRYVATERSTCSVAA</sequence>
<keyword evidence="3" id="KW-1185">Reference proteome</keyword>
<reference evidence="2 3" key="1">
    <citation type="journal article" date="2020" name="BMC Genomics">
        <title>Intraspecific diversification of the crop wild relative Brassica cretica Lam. using demographic model selection.</title>
        <authorList>
            <person name="Kioukis A."/>
            <person name="Michalopoulou V.A."/>
            <person name="Briers L."/>
            <person name="Pirintsos S."/>
            <person name="Studholme D.J."/>
            <person name="Pavlidis P."/>
            <person name="Sarris P.F."/>
        </authorList>
    </citation>
    <scope>NUCLEOTIDE SEQUENCE [LARGE SCALE GENOMIC DNA]</scope>
    <source>
        <strain evidence="3">cv. PFS-1207/04</strain>
    </source>
</reference>
<comment type="caution">
    <text evidence="2">The sequence shown here is derived from an EMBL/GenBank/DDBJ whole genome shotgun (WGS) entry which is preliminary data.</text>
</comment>
<accession>A0ABQ7D878</accession>
<name>A0ABQ7D878_BRACR</name>
<feature type="compositionally biased region" description="Polar residues" evidence="1">
    <location>
        <begin position="70"/>
        <end position="86"/>
    </location>
</feature>
<dbReference type="Proteomes" id="UP000266723">
    <property type="component" value="Unassembled WGS sequence"/>
</dbReference>
<protein>
    <submittedName>
        <fullName evidence="2">Uncharacterized protein</fullName>
    </submittedName>
</protein>
<feature type="compositionally biased region" description="Basic and acidic residues" evidence="1">
    <location>
        <begin position="87"/>
        <end position="103"/>
    </location>
</feature>
<organism evidence="2 3">
    <name type="scientific">Brassica cretica</name>
    <name type="common">Mustard</name>
    <dbReference type="NCBI Taxonomy" id="69181"/>
    <lineage>
        <taxon>Eukaryota</taxon>
        <taxon>Viridiplantae</taxon>
        <taxon>Streptophyta</taxon>
        <taxon>Embryophyta</taxon>
        <taxon>Tracheophyta</taxon>
        <taxon>Spermatophyta</taxon>
        <taxon>Magnoliopsida</taxon>
        <taxon>eudicotyledons</taxon>
        <taxon>Gunneridae</taxon>
        <taxon>Pentapetalae</taxon>
        <taxon>rosids</taxon>
        <taxon>malvids</taxon>
        <taxon>Brassicales</taxon>
        <taxon>Brassicaceae</taxon>
        <taxon>Brassiceae</taxon>
        <taxon>Brassica</taxon>
    </lineage>
</organism>